<evidence type="ECO:0000313" key="1">
    <source>
        <dbReference type="EMBL" id="KAF8781527.1"/>
    </source>
</evidence>
<proteinExistence type="predicted"/>
<gene>
    <name evidence="1" type="ORF">HNY73_011915</name>
</gene>
<keyword evidence="2" id="KW-1185">Reference proteome</keyword>
<name>A0A8T0EVA9_ARGBR</name>
<accession>A0A8T0EVA9</accession>
<evidence type="ECO:0000313" key="2">
    <source>
        <dbReference type="Proteomes" id="UP000807504"/>
    </source>
</evidence>
<dbReference type="Proteomes" id="UP000807504">
    <property type="component" value="Unassembled WGS sequence"/>
</dbReference>
<dbReference type="AlphaFoldDB" id="A0A8T0EVA9"/>
<organism evidence="1 2">
    <name type="scientific">Argiope bruennichi</name>
    <name type="common">Wasp spider</name>
    <name type="synonym">Aranea bruennichi</name>
    <dbReference type="NCBI Taxonomy" id="94029"/>
    <lineage>
        <taxon>Eukaryota</taxon>
        <taxon>Metazoa</taxon>
        <taxon>Ecdysozoa</taxon>
        <taxon>Arthropoda</taxon>
        <taxon>Chelicerata</taxon>
        <taxon>Arachnida</taxon>
        <taxon>Araneae</taxon>
        <taxon>Araneomorphae</taxon>
        <taxon>Entelegynae</taxon>
        <taxon>Araneoidea</taxon>
        <taxon>Araneidae</taxon>
        <taxon>Argiope</taxon>
    </lineage>
</organism>
<reference evidence="1" key="1">
    <citation type="journal article" date="2020" name="bioRxiv">
        <title>Chromosome-level reference genome of the European wasp spider Argiope bruennichi: a resource for studies on range expansion and evolutionary adaptation.</title>
        <authorList>
            <person name="Sheffer M.M."/>
            <person name="Hoppe A."/>
            <person name="Krehenwinkel H."/>
            <person name="Uhl G."/>
            <person name="Kuss A.W."/>
            <person name="Jensen L."/>
            <person name="Jensen C."/>
            <person name="Gillespie R.G."/>
            <person name="Hoff K.J."/>
            <person name="Prost S."/>
        </authorList>
    </citation>
    <scope>NUCLEOTIDE SEQUENCE</scope>
</reference>
<reference evidence="1" key="2">
    <citation type="submission" date="2020-06" db="EMBL/GenBank/DDBJ databases">
        <authorList>
            <person name="Sheffer M."/>
        </authorList>
    </citation>
    <scope>NUCLEOTIDE SEQUENCE</scope>
</reference>
<protein>
    <submittedName>
        <fullName evidence="1">Uncharacterized protein</fullName>
    </submittedName>
</protein>
<dbReference type="EMBL" id="JABXBU010001863">
    <property type="protein sequence ID" value="KAF8781527.1"/>
    <property type="molecule type" value="Genomic_DNA"/>
</dbReference>
<comment type="caution">
    <text evidence="1">The sequence shown here is derived from an EMBL/GenBank/DDBJ whole genome shotgun (WGS) entry which is preliminary data.</text>
</comment>
<sequence>MDAMEAECKACRAAGLIRVFTGRLDSDLLRRLLARNMKLGFIAVTRDVLGGALFEVRRIVGFPYFYLFFMIGGEM</sequence>